<keyword evidence="2" id="KW-1185">Reference proteome</keyword>
<dbReference type="PANTHER" id="PTHR31025:SF9">
    <property type="entry name" value="SI:DKEY-286J15.1"/>
    <property type="match status" value="1"/>
</dbReference>
<proteinExistence type="predicted"/>
<gene>
    <name evidence="1" type="ORF">KUF71_000932</name>
</gene>
<dbReference type="Proteomes" id="UP001219518">
    <property type="component" value="Unassembled WGS sequence"/>
</dbReference>
<comment type="caution">
    <text evidence="1">The sequence shown here is derived from an EMBL/GenBank/DDBJ whole genome shotgun (WGS) entry which is preliminary data.</text>
</comment>
<evidence type="ECO:0000313" key="1">
    <source>
        <dbReference type="EMBL" id="KAK3918360.1"/>
    </source>
</evidence>
<dbReference type="AlphaFoldDB" id="A0AAE1HD65"/>
<protein>
    <submittedName>
        <fullName evidence="1">Sterile alpha motif domain-containing protein 3</fullName>
    </submittedName>
</protein>
<sequence>MVMKPQVAPLQPVNGNVQNAQVDQAGGRELNELATEVGNNAGGVPEVPEAGWQGVVEPRVDLGPLPTVYQLPDFPDHLKSRIETYGRRIDASTKREILDILRVDMMRYTKYAYPTNYEYQRVAEKLVAVYPQLEDAVCQQGGGDVRGWFSWKCALVNSFNRFRRNSGHSNPAIEQCREKLGLGKRKKATGGARVDQLGEKARRLCDPTCLDIPVEEGIVPDEDTNADVCELLRKEWEKNSPDMNLIVLRLNLTAVHRRNLFKNNLEVEESLNIYPPLRDPFLIFNDMERFFSKNIQGLIKEYFTNERCDFAIRALRTSARAKQATQAYHSMPNCDALDVKRDYVLAALPALSPKEHLSKWVLVGQEPKGCGAVIRADSDMHRWLDPTVSKYTIILDGVRFSGQDGEFTMTEAICCCMSLIFLFDLKFPLYVTGAWRFLAEHVCGLPVSGKRATPSMQHYINLLQ</sequence>
<name>A0AAE1HD65_9NEOP</name>
<dbReference type="PANTHER" id="PTHR31025">
    <property type="entry name" value="SI:CH211-196P9.1-RELATED"/>
    <property type="match status" value="1"/>
</dbReference>
<reference evidence="1" key="1">
    <citation type="submission" date="2021-07" db="EMBL/GenBank/DDBJ databases">
        <authorList>
            <person name="Catto M.A."/>
            <person name="Jacobson A."/>
            <person name="Kennedy G."/>
            <person name="Labadie P."/>
            <person name="Hunt B.G."/>
            <person name="Srinivasan R."/>
        </authorList>
    </citation>
    <scope>NUCLEOTIDE SEQUENCE</scope>
    <source>
        <strain evidence="1">PL_HMW_Pooled</strain>
        <tissue evidence="1">Head</tissue>
    </source>
</reference>
<reference evidence="1" key="2">
    <citation type="journal article" date="2023" name="BMC Genomics">
        <title>Pest status, molecular evolution, and epigenetic factors derived from the genome assembly of Frankliniella fusca, a thysanopteran phytovirus vector.</title>
        <authorList>
            <person name="Catto M.A."/>
            <person name="Labadie P.E."/>
            <person name="Jacobson A.L."/>
            <person name="Kennedy G.G."/>
            <person name="Srinivasan R."/>
            <person name="Hunt B.G."/>
        </authorList>
    </citation>
    <scope>NUCLEOTIDE SEQUENCE</scope>
    <source>
        <strain evidence="1">PL_HMW_Pooled</strain>
    </source>
</reference>
<accession>A0AAE1HD65</accession>
<dbReference type="EMBL" id="JAHWGI010000935">
    <property type="protein sequence ID" value="KAK3918360.1"/>
    <property type="molecule type" value="Genomic_DNA"/>
</dbReference>
<organism evidence="1 2">
    <name type="scientific">Frankliniella fusca</name>
    <dbReference type="NCBI Taxonomy" id="407009"/>
    <lineage>
        <taxon>Eukaryota</taxon>
        <taxon>Metazoa</taxon>
        <taxon>Ecdysozoa</taxon>
        <taxon>Arthropoda</taxon>
        <taxon>Hexapoda</taxon>
        <taxon>Insecta</taxon>
        <taxon>Pterygota</taxon>
        <taxon>Neoptera</taxon>
        <taxon>Paraneoptera</taxon>
        <taxon>Thysanoptera</taxon>
        <taxon>Terebrantia</taxon>
        <taxon>Thripoidea</taxon>
        <taxon>Thripidae</taxon>
        <taxon>Frankliniella</taxon>
    </lineage>
</organism>
<evidence type="ECO:0000313" key="2">
    <source>
        <dbReference type="Proteomes" id="UP001219518"/>
    </source>
</evidence>